<dbReference type="EC" id="5.6.2.4" evidence="5"/>
<dbReference type="GO" id="GO:0005694">
    <property type="term" value="C:chromosome"/>
    <property type="evidence" value="ECO:0007669"/>
    <property type="project" value="TreeGrafter"/>
</dbReference>
<comment type="catalytic activity">
    <reaction evidence="4">
        <text>Couples ATP hydrolysis with the unwinding of duplex DNA by translocating in the 3'-5' direction.</text>
        <dbReference type="EC" id="5.6.2.4"/>
    </reaction>
</comment>
<evidence type="ECO:0000256" key="2">
    <source>
        <dbReference type="ARBA" id="ARBA00023125"/>
    </source>
</evidence>
<reference evidence="6 7" key="1">
    <citation type="submission" date="2018-06" db="EMBL/GenBank/DDBJ databases">
        <title>Comparative genomics reveals the genomic features of Rhizophagus irregularis, R. cerebriforme, R. diaphanum and Gigaspora rosea, and their symbiotic lifestyle signature.</title>
        <authorList>
            <person name="Morin E."/>
            <person name="San Clemente H."/>
            <person name="Chen E.C.H."/>
            <person name="De La Providencia I."/>
            <person name="Hainaut M."/>
            <person name="Kuo A."/>
            <person name="Kohler A."/>
            <person name="Murat C."/>
            <person name="Tang N."/>
            <person name="Roy S."/>
            <person name="Loubradou J."/>
            <person name="Henrissat B."/>
            <person name="Grigoriev I.V."/>
            <person name="Corradi N."/>
            <person name="Roux C."/>
            <person name="Martin F.M."/>
        </authorList>
    </citation>
    <scope>NUCLEOTIDE SEQUENCE [LARGE SCALE GENOMIC DNA]</scope>
    <source>
        <strain evidence="6 7">DAOM 194757</strain>
    </source>
</reference>
<comment type="similarity">
    <text evidence="1">Belongs to the helicase family. RecQ subfamily.</text>
</comment>
<dbReference type="OrthoDB" id="10261556at2759"/>
<evidence type="ECO:0000256" key="5">
    <source>
        <dbReference type="ARBA" id="ARBA00034808"/>
    </source>
</evidence>
<dbReference type="GO" id="GO:0043138">
    <property type="term" value="F:3'-5' DNA helicase activity"/>
    <property type="evidence" value="ECO:0007669"/>
    <property type="project" value="UniProtKB-EC"/>
</dbReference>
<dbReference type="GO" id="GO:0009378">
    <property type="term" value="F:four-way junction helicase activity"/>
    <property type="evidence" value="ECO:0007669"/>
    <property type="project" value="TreeGrafter"/>
</dbReference>
<dbReference type="PANTHER" id="PTHR13710">
    <property type="entry name" value="DNA HELICASE RECQ FAMILY MEMBER"/>
    <property type="match status" value="1"/>
</dbReference>
<gene>
    <name evidence="6" type="ORF">C2G38_2169048</name>
</gene>
<keyword evidence="7" id="KW-1185">Reference proteome</keyword>
<dbReference type="SUPFAM" id="SSF52540">
    <property type="entry name" value="P-loop containing nucleoside triphosphate hydrolases"/>
    <property type="match status" value="1"/>
</dbReference>
<dbReference type="GO" id="GO:0006310">
    <property type="term" value="P:DNA recombination"/>
    <property type="evidence" value="ECO:0007669"/>
    <property type="project" value="TreeGrafter"/>
</dbReference>
<name>A0A397VP48_9GLOM</name>
<evidence type="ECO:0000313" key="6">
    <source>
        <dbReference type="EMBL" id="RIB24280.1"/>
    </source>
</evidence>
<dbReference type="GO" id="GO:0006281">
    <property type="term" value="P:DNA repair"/>
    <property type="evidence" value="ECO:0007669"/>
    <property type="project" value="TreeGrafter"/>
</dbReference>
<comment type="caution">
    <text evidence="6">The sequence shown here is derived from an EMBL/GenBank/DDBJ whole genome shotgun (WGS) entry which is preliminary data.</text>
</comment>
<keyword evidence="2" id="KW-0238">DNA-binding</keyword>
<organism evidence="6 7">
    <name type="scientific">Gigaspora rosea</name>
    <dbReference type="NCBI Taxonomy" id="44941"/>
    <lineage>
        <taxon>Eukaryota</taxon>
        <taxon>Fungi</taxon>
        <taxon>Fungi incertae sedis</taxon>
        <taxon>Mucoromycota</taxon>
        <taxon>Glomeromycotina</taxon>
        <taxon>Glomeromycetes</taxon>
        <taxon>Diversisporales</taxon>
        <taxon>Gigasporaceae</taxon>
        <taxon>Gigaspora</taxon>
    </lineage>
</organism>
<dbReference type="CDD" id="cd18785">
    <property type="entry name" value="SF2_C"/>
    <property type="match status" value="1"/>
</dbReference>
<dbReference type="Gene3D" id="3.40.50.300">
    <property type="entry name" value="P-loop containing nucleotide triphosphate hydrolases"/>
    <property type="match status" value="2"/>
</dbReference>
<dbReference type="Proteomes" id="UP000266673">
    <property type="component" value="Unassembled WGS sequence"/>
</dbReference>
<evidence type="ECO:0000256" key="4">
    <source>
        <dbReference type="ARBA" id="ARBA00034617"/>
    </source>
</evidence>
<proteinExistence type="inferred from homology"/>
<keyword evidence="3" id="KW-0413">Isomerase</keyword>
<dbReference type="STRING" id="44941.A0A397VP48"/>
<evidence type="ECO:0000313" key="7">
    <source>
        <dbReference type="Proteomes" id="UP000266673"/>
    </source>
</evidence>
<evidence type="ECO:0000256" key="1">
    <source>
        <dbReference type="ARBA" id="ARBA00005446"/>
    </source>
</evidence>
<sequence>MQLLVKYLDLINLDQNNKDSINCFIEENNTLYILPMGEGKSLVYAASALLFTGLTVAFTPLKALIEDQIQNFPSSLILLLTATCSKDNVQKITDSLGLSDLKIFQNPTIYRSEIRFEVLNKPVQKEKQPKILIDLISSVFLDQCIVYSATINDCDTFNNIVVKQYGSNIIGKYHRSMPSKDKIIHTTFPMSINVLVQEAGRAGQNGAIAKNIIMYSSLDIRTLLLIVSQGCPSNEETYPEDNHSVDVIQQYEYLQKKQGLIFEIVTYCESVYEYCQQQAYQSFL</sequence>
<protein>
    <recommendedName>
        <fullName evidence="5">DNA 3'-5' helicase</fullName>
        <ecNumber evidence="5">5.6.2.4</ecNumber>
    </recommendedName>
</protein>
<evidence type="ECO:0000256" key="3">
    <source>
        <dbReference type="ARBA" id="ARBA00023235"/>
    </source>
</evidence>
<dbReference type="GO" id="GO:0003677">
    <property type="term" value="F:DNA binding"/>
    <property type="evidence" value="ECO:0007669"/>
    <property type="project" value="UniProtKB-KW"/>
</dbReference>
<dbReference type="PANTHER" id="PTHR13710:SF105">
    <property type="entry name" value="ATP-DEPENDENT DNA HELICASE Q1"/>
    <property type="match status" value="1"/>
</dbReference>
<dbReference type="GO" id="GO:0005737">
    <property type="term" value="C:cytoplasm"/>
    <property type="evidence" value="ECO:0007669"/>
    <property type="project" value="TreeGrafter"/>
</dbReference>
<dbReference type="InterPro" id="IPR027417">
    <property type="entry name" value="P-loop_NTPase"/>
</dbReference>
<accession>A0A397VP48</accession>
<dbReference type="AlphaFoldDB" id="A0A397VP48"/>
<dbReference type="EMBL" id="QKWP01000223">
    <property type="protein sequence ID" value="RIB24280.1"/>
    <property type="molecule type" value="Genomic_DNA"/>
</dbReference>